<protein>
    <recommendedName>
        <fullName evidence="3 6">DNA polymerase alpha subunit B</fullName>
    </recommendedName>
</protein>
<dbReference type="Pfam" id="PF08418">
    <property type="entry name" value="Pol_alpha_B_N"/>
    <property type="match status" value="1"/>
</dbReference>
<dbReference type="InterPro" id="IPR043034">
    <property type="entry name" value="DNA_pol_alpha_B_N_sf"/>
</dbReference>
<dbReference type="GO" id="GO:0006260">
    <property type="term" value="P:DNA replication"/>
    <property type="evidence" value="ECO:0007669"/>
    <property type="project" value="UniProtKB-KW"/>
</dbReference>
<organism evidence="11 12">
    <name type="scientific">Batillaria attramentaria</name>
    <dbReference type="NCBI Taxonomy" id="370345"/>
    <lineage>
        <taxon>Eukaryota</taxon>
        <taxon>Metazoa</taxon>
        <taxon>Spiralia</taxon>
        <taxon>Lophotrochozoa</taxon>
        <taxon>Mollusca</taxon>
        <taxon>Gastropoda</taxon>
        <taxon>Caenogastropoda</taxon>
        <taxon>Sorbeoconcha</taxon>
        <taxon>Cerithioidea</taxon>
        <taxon>Batillariidae</taxon>
        <taxon>Batillaria</taxon>
    </lineage>
</organism>
<dbReference type="AlphaFoldDB" id="A0ABD0LXF6"/>
<dbReference type="Gene3D" id="1.10.8.530">
    <property type="entry name" value="DNA polymerase alpha-primase, subunit B, N-terminal domain"/>
    <property type="match status" value="1"/>
</dbReference>
<dbReference type="PIRSF" id="PIRSF018300">
    <property type="entry name" value="DNA_pol_alph_2"/>
    <property type="match status" value="1"/>
</dbReference>
<dbReference type="InterPro" id="IPR013627">
    <property type="entry name" value="Pol_alpha_B_N"/>
</dbReference>
<evidence type="ECO:0000313" key="12">
    <source>
        <dbReference type="Proteomes" id="UP001519460"/>
    </source>
</evidence>
<feature type="region of interest" description="Disordered" evidence="7">
    <location>
        <begin position="112"/>
        <end position="167"/>
    </location>
</feature>
<evidence type="ECO:0000256" key="7">
    <source>
        <dbReference type="SAM" id="MobiDB-lite"/>
    </source>
</evidence>
<reference evidence="11 12" key="1">
    <citation type="journal article" date="2023" name="Sci. Data">
        <title>Genome assembly of the Korean intertidal mud-creeper Batillaria attramentaria.</title>
        <authorList>
            <person name="Patra A.K."/>
            <person name="Ho P.T."/>
            <person name="Jun S."/>
            <person name="Lee S.J."/>
            <person name="Kim Y."/>
            <person name="Won Y.J."/>
        </authorList>
    </citation>
    <scope>NUCLEOTIDE SEQUENCE [LARGE SCALE GENOMIC DNA]</scope>
    <source>
        <strain evidence="11">Wonlab-2016</strain>
    </source>
</reference>
<comment type="similarity">
    <text evidence="2 6">Belongs to the DNA polymerase alpha subunit B family.</text>
</comment>
<feature type="compositionally biased region" description="Low complexity" evidence="7">
    <location>
        <begin position="141"/>
        <end position="167"/>
    </location>
</feature>
<comment type="caution">
    <text evidence="11">The sequence shown here is derived from an EMBL/GenBank/DDBJ whole genome shotgun (WGS) entry which is preliminary data.</text>
</comment>
<dbReference type="Gene3D" id="3.60.21.60">
    <property type="match status" value="1"/>
</dbReference>
<dbReference type="GO" id="GO:0005634">
    <property type="term" value="C:nucleus"/>
    <property type="evidence" value="ECO:0007669"/>
    <property type="project" value="UniProtKB-SubCell"/>
</dbReference>
<dbReference type="FunFam" id="3.60.21.60:FF:000003">
    <property type="entry name" value="DNA polymerase alpha subunit B"/>
    <property type="match status" value="1"/>
</dbReference>
<evidence type="ECO:0000256" key="3">
    <source>
        <dbReference type="ARBA" id="ARBA00018596"/>
    </source>
</evidence>
<proteinExistence type="inferred from homology"/>
<dbReference type="InterPro" id="IPR007185">
    <property type="entry name" value="DNA_pol_a/d/e_bsu"/>
</dbReference>
<dbReference type="Proteomes" id="UP001519460">
    <property type="component" value="Unassembled WGS sequence"/>
</dbReference>
<evidence type="ECO:0000256" key="2">
    <source>
        <dbReference type="ARBA" id="ARBA00007299"/>
    </source>
</evidence>
<evidence type="ECO:0000313" key="11">
    <source>
        <dbReference type="EMBL" id="KAK7504269.1"/>
    </source>
</evidence>
<gene>
    <name evidence="11" type="ORF">BaRGS_00004573</name>
</gene>
<feature type="domain" description="DNA polymerase alpha subunit B OB" evidence="10">
    <location>
        <begin position="222"/>
        <end position="325"/>
    </location>
</feature>
<evidence type="ECO:0000256" key="1">
    <source>
        <dbReference type="ARBA" id="ARBA00004123"/>
    </source>
</evidence>
<dbReference type="EMBL" id="JACVVK020000016">
    <property type="protein sequence ID" value="KAK7504269.1"/>
    <property type="molecule type" value="Genomic_DNA"/>
</dbReference>
<evidence type="ECO:0000259" key="8">
    <source>
        <dbReference type="Pfam" id="PF04042"/>
    </source>
</evidence>
<sequence>MPQVSEETLSEEFGVFGFDLNDEHYPKLTELCLQFHLNESEIAQEWVAFKCSKNLAKMSMSSLDKFEREWLGKHSSKTSRNDSKTVAKVDNFGQRIGDEEVDLVSQYSSALAQGGKSTGKRQVTPEDRNVWRKRLVGSERSPVVPFSPNSFSPAPAPKSGPSSSKFSTRTSAGEVLVNFGAAETALWKGSDRGCTVTPYYDSAQLLTTQYKYMFQKLAEKAHVLNDEIEEMEERLRKEYLIEEFSHIAIPNQDVVQVSGRVACDSNGKLNSQSVVLEGSRQTSSGQHIPVDLSELTEFAFFPGQIIAADAVNFTGKKLLLKKVHPSVPLPFPEARVKSEAGASLRVVVAAGPFSTSDNLSYEPLMELLGLIRSDQPDVCILTGPFVDTKNSLVESGKLDQTYEAVFRKQMEIIADEIKRRSCKLVLVPSARDIHHHPVYPQGPFVLPDTPQQFYLAPDPCTLVINNVVFGITSTDILFHLGAEEVAMCQPGTTDRLGRLVQHLLEQHSYYPLYPPAEDVNADLEHFEDGVHMPVTPHVLITPSDLRYFIKDSGGCCCVNPGRLAKGQVGGTYARLILQPPTSTEPASLVPTMSGQILRI</sequence>
<evidence type="ECO:0000256" key="4">
    <source>
        <dbReference type="ARBA" id="ARBA00022705"/>
    </source>
</evidence>
<feature type="domain" description="DNA polymerase alpha subunit B N-terminal" evidence="9">
    <location>
        <begin position="7"/>
        <end position="73"/>
    </location>
</feature>
<dbReference type="InterPro" id="IPR054300">
    <property type="entry name" value="OB_DPOA2"/>
</dbReference>
<evidence type="ECO:0000256" key="5">
    <source>
        <dbReference type="ARBA" id="ARBA00023242"/>
    </source>
</evidence>
<dbReference type="InterPro" id="IPR016722">
    <property type="entry name" value="DNA_pol_alpha_bsu"/>
</dbReference>
<evidence type="ECO:0000259" key="10">
    <source>
        <dbReference type="Pfam" id="PF22062"/>
    </source>
</evidence>
<evidence type="ECO:0000256" key="6">
    <source>
        <dbReference type="PIRNR" id="PIRNR018300"/>
    </source>
</evidence>
<dbReference type="Pfam" id="PF04042">
    <property type="entry name" value="DNA_pol_E_B"/>
    <property type="match status" value="1"/>
</dbReference>
<evidence type="ECO:0000259" key="9">
    <source>
        <dbReference type="Pfam" id="PF08418"/>
    </source>
</evidence>
<comment type="function">
    <text evidence="6">Accessory subunit of the DNA polymerase alpha complex (also known as the alpha DNA polymerase-primase complex) which plays an essential role in the initiation of DNA synthesis.</text>
</comment>
<dbReference type="PANTHER" id="PTHR23061:SF12">
    <property type="entry name" value="DNA POLYMERASE ALPHA SUBUNIT B"/>
    <property type="match status" value="1"/>
</dbReference>
<keyword evidence="12" id="KW-1185">Reference proteome</keyword>
<name>A0ABD0LXF6_9CAEN</name>
<keyword evidence="5 6" id="KW-0539">Nucleus</keyword>
<accession>A0ABD0LXF6</accession>
<dbReference type="Pfam" id="PF22062">
    <property type="entry name" value="OB_DPOA2"/>
    <property type="match status" value="1"/>
</dbReference>
<comment type="subcellular location">
    <subcellularLocation>
        <location evidence="1 6">Nucleus</location>
    </subcellularLocation>
</comment>
<feature type="domain" description="DNA polymerase alpha/delta/epsilon subunit B" evidence="8">
    <location>
        <begin position="346"/>
        <end position="550"/>
    </location>
</feature>
<keyword evidence="4 6" id="KW-0235">DNA replication</keyword>
<dbReference type="PANTHER" id="PTHR23061">
    <property type="entry name" value="DNA POLYMERASE 2 ALPHA 70 KDA SUBUNIT"/>
    <property type="match status" value="1"/>
</dbReference>